<dbReference type="Proteomes" id="UP000077684">
    <property type="component" value="Unassembled WGS sequence"/>
</dbReference>
<sequence>MVNFTFPPDSPLRSQRLYRLLLLSLLIQHSIWHILANTVLKGTHNLKKRSWILTTLAAFVMTAASIPFLRDLLLPRDVLGSVARIILQFSNLTKANIPANVRGVLVEKAVEAARANATWQFFSLAE</sequence>
<reference evidence="2" key="2">
    <citation type="journal article" date="2019" name="IMA Fungus">
        <title>Genome sequencing and comparison of five Tilletia species to identify candidate genes for the detection of regulated species infecting wheat.</title>
        <authorList>
            <person name="Nguyen H.D.T."/>
            <person name="Sultana T."/>
            <person name="Kesanakurti P."/>
            <person name="Hambleton S."/>
        </authorList>
    </citation>
    <scope>NUCLEOTIDE SEQUENCE</scope>
    <source>
        <strain evidence="2">DAOMC 236426</strain>
    </source>
</reference>
<name>A0A8X7MI66_9BASI</name>
<accession>A0A8X7MI66</accession>
<comment type="caution">
    <text evidence="2">The sequence shown here is derived from an EMBL/GenBank/DDBJ whole genome shotgun (WGS) entry which is preliminary data.</text>
</comment>
<keyword evidence="3" id="KW-1185">Reference proteome</keyword>
<evidence type="ECO:0000256" key="1">
    <source>
        <dbReference type="SAM" id="Phobius"/>
    </source>
</evidence>
<evidence type="ECO:0000313" key="2">
    <source>
        <dbReference type="EMBL" id="KAE8236582.1"/>
    </source>
</evidence>
<keyword evidence="1" id="KW-0812">Transmembrane</keyword>
<feature type="transmembrane region" description="Helical" evidence="1">
    <location>
        <begin position="51"/>
        <end position="69"/>
    </location>
</feature>
<proteinExistence type="predicted"/>
<feature type="transmembrane region" description="Helical" evidence="1">
    <location>
        <begin position="20"/>
        <end position="39"/>
    </location>
</feature>
<dbReference type="EMBL" id="LWDE02002882">
    <property type="protein sequence ID" value="KAE8236582.1"/>
    <property type="molecule type" value="Genomic_DNA"/>
</dbReference>
<organism evidence="2 3">
    <name type="scientific">Tilletia controversa</name>
    <name type="common">dwarf bunt fungus</name>
    <dbReference type="NCBI Taxonomy" id="13291"/>
    <lineage>
        <taxon>Eukaryota</taxon>
        <taxon>Fungi</taxon>
        <taxon>Dikarya</taxon>
        <taxon>Basidiomycota</taxon>
        <taxon>Ustilaginomycotina</taxon>
        <taxon>Exobasidiomycetes</taxon>
        <taxon>Tilletiales</taxon>
        <taxon>Tilletiaceae</taxon>
        <taxon>Tilletia</taxon>
    </lineage>
</organism>
<reference evidence="2" key="1">
    <citation type="submission" date="2016-04" db="EMBL/GenBank/DDBJ databases">
        <authorList>
            <person name="Nguyen H.D."/>
            <person name="Samba Siva P."/>
            <person name="Cullis J."/>
            <person name="Levesque C.A."/>
            <person name="Hambleton S."/>
        </authorList>
    </citation>
    <scope>NUCLEOTIDE SEQUENCE</scope>
    <source>
        <strain evidence="2">DAOMC 236426</strain>
    </source>
</reference>
<dbReference type="AlphaFoldDB" id="A0A8X7MI66"/>
<keyword evidence="1" id="KW-1133">Transmembrane helix</keyword>
<keyword evidence="1" id="KW-0472">Membrane</keyword>
<evidence type="ECO:0000313" key="3">
    <source>
        <dbReference type="Proteomes" id="UP000077684"/>
    </source>
</evidence>
<gene>
    <name evidence="2" type="ORF">A4X06_0g9503</name>
</gene>
<protein>
    <submittedName>
        <fullName evidence="2">Uncharacterized protein</fullName>
    </submittedName>
</protein>
<feature type="non-terminal residue" evidence="2">
    <location>
        <position position="126"/>
    </location>
</feature>